<dbReference type="Proteomes" id="UP000013307">
    <property type="component" value="Chromosome"/>
</dbReference>
<evidence type="ECO:0000313" key="1">
    <source>
        <dbReference type="EMBL" id="AGK60472.1"/>
    </source>
</evidence>
<dbReference type="GeneID" id="15392091"/>
<dbReference type="eggNOG" id="arCOG01150">
    <property type="taxonomic scope" value="Archaea"/>
</dbReference>
<organism evidence="1 2">
    <name type="scientific">Archaeoglobus sulfaticallidus PM70-1</name>
    <dbReference type="NCBI Taxonomy" id="387631"/>
    <lineage>
        <taxon>Archaea</taxon>
        <taxon>Methanobacteriati</taxon>
        <taxon>Methanobacteriota</taxon>
        <taxon>Archaeoglobi</taxon>
        <taxon>Archaeoglobales</taxon>
        <taxon>Archaeoglobaceae</taxon>
        <taxon>Archaeoglobus</taxon>
    </lineage>
</organism>
<dbReference type="PANTHER" id="PTHR39323">
    <property type="entry name" value="BLR1149 PROTEIN"/>
    <property type="match status" value="1"/>
</dbReference>
<dbReference type="EMBL" id="CP005290">
    <property type="protein sequence ID" value="AGK60472.1"/>
    <property type="molecule type" value="Genomic_DNA"/>
</dbReference>
<reference evidence="1 2" key="1">
    <citation type="journal article" date="2013" name="Genome Announc.">
        <title>Complete Genome Sequence of the Thermophilic and Facultatively Chemolithoautotrophic Sulfate Reducer Archaeoglobus sulfaticallidus Strain PM70-1T.</title>
        <authorList>
            <person name="Stokke R."/>
            <person name="Hocking W.P."/>
            <person name="Steinsbu B.O."/>
            <person name="Steen I.H."/>
        </authorList>
    </citation>
    <scope>NUCLEOTIDE SEQUENCE [LARGE SCALE GENOMIC DNA]</scope>
    <source>
        <strain evidence="1">PM70-1</strain>
    </source>
</reference>
<dbReference type="AlphaFoldDB" id="N0BE27"/>
<dbReference type="STRING" id="387631.Asulf_00445"/>
<evidence type="ECO:0000313" key="2">
    <source>
        <dbReference type="Proteomes" id="UP000013307"/>
    </source>
</evidence>
<accession>N0BE27</accession>
<gene>
    <name evidence="1" type="ORF">Asulf_00445</name>
</gene>
<dbReference type="OrthoDB" id="10013at2157"/>
<proteinExistence type="predicted"/>
<dbReference type="HOGENOM" id="CLU_075478_0_0_2"/>
<dbReference type="Gene3D" id="3.60.21.10">
    <property type="match status" value="1"/>
</dbReference>
<protein>
    <submittedName>
        <fullName evidence="1">Putative ICC-like phosphoesterase</fullName>
    </submittedName>
</protein>
<dbReference type="PANTHER" id="PTHR39323:SF1">
    <property type="entry name" value="BLR1149 PROTEIN"/>
    <property type="match status" value="1"/>
</dbReference>
<keyword evidence="2" id="KW-1185">Reference proteome</keyword>
<dbReference type="InterPro" id="IPR029052">
    <property type="entry name" value="Metallo-depent_PP-like"/>
</dbReference>
<dbReference type="RefSeq" id="WP_015590071.1">
    <property type="nucleotide sequence ID" value="NC_021169.1"/>
</dbReference>
<dbReference type="SUPFAM" id="SSF56300">
    <property type="entry name" value="Metallo-dependent phosphatases"/>
    <property type="match status" value="1"/>
</dbReference>
<name>N0BE27_9EURY</name>
<dbReference type="KEGG" id="ast:Asulf_00445"/>
<sequence length="211" mass="23906">MLRIVPDKPLIEIRGRERWIVLADLHLGLVHFDRKVIENAVRAAEGYDGVILLGDVKHDIGLRLRELKEVENLKDNLLNLGIDEGNIVLVKGNHDGGIDEVIKTEGFFISKDTGFFHGHRKPPEEVLESRNIVFAHIHPAVFIQDVVGGFKRRVWLSGKWGDRNVTVMPAFNDLCSSLAVNLEKKIIQQYKLSNFDVFLLDGTKLGRIENI</sequence>